<name>A0A0G3XG55_9SPHN</name>
<dbReference type="InterPro" id="IPR036291">
    <property type="entry name" value="NAD(P)-bd_dom_sf"/>
</dbReference>
<dbReference type="Proteomes" id="UP000035287">
    <property type="component" value="Chromosome"/>
</dbReference>
<dbReference type="InterPro" id="IPR014843">
    <property type="entry name" value="Him1/Fmp52"/>
</dbReference>
<dbReference type="EMBL" id="CP011770">
    <property type="protein sequence ID" value="AKM10172.1"/>
    <property type="molecule type" value="Genomic_DNA"/>
</dbReference>
<dbReference type="PATRIC" id="fig|1348774.3.peg.2016"/>
<reference evidence="1 2" key="1">
    <citation type="submission" date="2015-06" db="EMBL/GenBank/DDBJ databases">
        <authorList>
            <person name="Zeng Y."/>
            <person name="Huang Y."/>
        </authorList>
    </citation>
    <scope>NUCLEOTIDE SEQUENCE [LARGE SCALE GENOMIC DNA]</scope>
    <source>
        <strain evidence="1 2">PQ-2</strain>
    </source>
</reference>
<dbReference type="RefSeq" id="WP_047820845.1">
    <property type="nucleotide sequence ID" value="NZ_CP011770.1"/>
</dbReference>
<dbReference type="PANTHER" id="PTHR14097">
    <property type="entry name" value="OXIDOREDUCTASE HTATIP2"/>
    <property type="match status" value="1"/>
</dbReference>
<dbReference type="STRING" id="1348774.AB433_09615"/>
<dbReference type="Pfam" id="PF08732">
    <property type="entry name" value="HIM1"/>
    <property type="match status" value="1"/>
</dbReference>
<gene>
    <name evidence="1" type="ORF">AB433_09615</name>
</gene>
<dbReference type="AlphaFoldDB" id="A0A0G3XG55"/>
<dbReference type="SUPFAM" id="SSF51735">
    <property type="entry name" value="NAD(P)-binding Rossmann-fold domains"/>
    <property type="match status" value="1"/>
</dbReference>
<accession>A0A0G3XG55</accession>
<proteinExistence type="predicted"/>
<dbReference type="OrthoDB" id="9798632at2"/>
<evidence type="ECO:0000313" key="2">
    <source>
        <dbReference type="Proteomes" id="UP000035287"/>
    </source>
</evidence>
<dbReference type="PANTHER" id="PTHR14097:SF7">
    <property type="entry name" value="OXIDOREDUCTASE HTATIP2"/>
    <property type="match status" value="1"/>
</dbReference>
<keyword evidence="2" id="KW-1185">Reference proteome</keyword>
<organism evidence="1 2">
    <name type="scientific">Croceicoccus naphthovorans</name>
    <dbReference type="NCBI Taxonomy" id="1348774"/>
    <lineage>
        <taxon>Bacteria</taxon>
        <taxon>Pseudomonadati</taxon>
        <taxon>Pseudomonadota</taxon>
        <taxon>Alphaproteobacteria</taxon>
        <taxon>Sphingomonadales</taxon>
        <taxon>Erythrobacteraceae</taxon>
        <taxon>Croceicoccus</taxon>
    </lineage>
</organism>
<sequence length="238" mass="25612">MSSRMVLIGATGMVGMALIGEARHFPHVRLTALARREVPLPDGARMEMIIADPANWPGAIADMKPDVLVSALGTTIRQAGGDQQAFRDVDYGLVLQCAKAAAHAGTRQMIAVSSVGADANAKNFYLRTKGEVENALKKLDFARVDILRPGLLRGVRTGEPRKAERIAMIASPVTDLLLNGKYRRYRSIRASEVAAGMLALAGEKAEGRFVHEHDAIRRAPALSRARRHVVPAAGSMAD</sequence>
<protein>
    <submittedName>
        <fullName evidence="1">Nucleoside-diphosphate sugar epimerase</fullName>
    </submittedName>
</protein>
<dbReference type="KEGG" id="cna:AB433_09615"/>
<dbReference type="Gene3D" id="3.40.50.720">
    <property type="entry name" value="NAD(P)-binding Rossmann-like Domain"/>
    <property type="match status" value="1"/>
</dbReference>
<evidence type="ECO:0000313" key="1">
    <source>
        <dbReference type="EMBL" id="AKM10172.1"/>
    </source>
</evidence>